<evidence type="ECO:0000256" key="2">
    <source>
        <dbReference type="ARBA" id="ARBA00001947"/>
    </source>
</evidence>
<dbReference type="PRINTS" id="PR00756">
    <property type="entry name" value="ALADIPTASE"/>
</dbReference>
<keyword evidence="10" id="KW-0482">Metalloprotease</keyword>
<reference evidence="17" key="1">
    <citation type="journal article" date="2019" name="Int. J. Syst. Evol. Microbiol.">
        <title>The Global Catalogue of Microorganisms (GCM) 10K type strain sequencing project: providing services to taxonomists for standard genome sequencing and annotation.</title>
        <authorList>
            <consortium name="The Broad Institute Genomics Platform"/>
            <consortium name="The Broad Institute Genome Sequencing Center for Infectious Disease"/>
            <person name="Wu L."/>
            <person name="Ma J."/>
        </authorList>
    </citation>
    <scope>NUCLEOTIDE SEQUENCE [LARGE SCALE GENOMIC DNA]</scope>
    <source>
        <strain evidence="17">CGMCC 4.7680</strain>
    </source>
</reference>
<dbReference type="InterPro" id="IPR001930">
    <property type="entry name" value="Peptidase_M1"/>
</dbReference>
<evidence type="ECO:0000256" key="6">
    <source>
        <dbReference type="ARBA" id="ARBA00022670"/>
    </source>
</evidence>
<keyword evidence="6" id="KW-0645">Protease</keyword>
<feature type="domain" description="Peptidase M1 membrane alanine aminopeptidase" evidence="14">
    <location>
        <begin position="328"/>
        <end position="465"/>
    </location>
</feature>
<dbReference type="Pfam" id="PF17900">
    <property type="entry name" value="Peptidase_M1_N"/>
    <property type="match status" value="1"/>
</dbReference>
<dbReference type="InterPro" id="IPR045357">
    <property type="entry name" value="Aminopeptidase_N-like_N"/>
</dbReference>
<keyword evidence="17" id="KW-1185">Reference proteome</keyword>
<evidence type="ECO:0000256" key="4">
    <source>
        <dbReference type="ARBA" id="ARBA00012564"/>
    </source>
</evidence>
<dbReference type="EMBL" id="BNAW01000032">
    <property type="protein sequence ID" value="GHG31227.1"/>
    <property type="molecule type" value="Genomic_DNA"/>
</dbReference>
<dbReference type="PANTHER" id="PTHR11533">
    <property type="entry name" value="PROTEASE M1 ZINC METALLOPROTEASE"/>
    <property type="match status" value="1"/>
</dbReference>
<evidence type="ECO:0000256" key="5">
    <source>
        <dbReference type="ARBA" id="ARBA00015611"/>
    </source>
</evidence>
<evidence type="ECO:0000256" key="9">
    <source>
        <dbReference type="ARBA" id="ARBA00022833"/>
    </source>
</evidence>
<evidence type="ECO:0000259" key="15">
    <source>
        <dbReference type="Pfam" id="PF17900"/>
    </source>
</evidence>
<feature type="chain" id="PRO_5046455550" description="Aminopeptidase N" evidence="13">
    <location>
        <begin position="24"/>
        <end position="476"/>
    </location>
</feature>
<evidence type="ECO:0000256" key="11">
    <source>
        <dbReference type="ARBA" id="ARBA00029811"/>
    </source>
</evidence>
<keyword evidence="9" id="KW-0862">Zinc</keyword>
<keyword evidence="7" id="KW-0479">Metal-binding</keyword>
<comment type="similarity">
    <text evidence="3">Belongs to the peptidase M1 family.</text>
</comment>
<dbReference type="InterPro" id="IPR050344">
    <property type="entry name" value="Peptidase_M1_aminopeptidases"/>
</dbReference>
<dbReference type="Gene3D" id="1.10.390.10">
    <property type="entry name" value="Neutral Protease Domain 2"/>
    <property type="match status" value="1"/>
</dbReference>
<comment type="cofactor">
    <cofactor evidence="2">
        <name>Zn(2+)</name>
        <dbReference type="ChEBI" id="CHEBI:29105"/>
    </cofactor>
</comment>
<organism evidence="16 17">
    <name type="scientific">Amycolatopsis bullii</name>
    <dbReference type="NCBI Taxonomy" id="941987"/>
    <lineage>
        <taxon>Bacteria</taxon>
        <taxon>Bacillati</taxon>
        <taxon>Actinomycetota</taxon>
        <taxon>Actinomycetes</taxon>
        <taxon>Pseudonocardiales</taxon>
        <taxon>Pseudonocardiaceae</taxon>
        <taxon>Amycolatopsis</taxon>
    </lineage>
</organism>
<sequence length="476" mass="51400">MRGATLGRGHLLVISAFTVGLLAATGTAAGAATAQAPRFSPGAPGAGDPYFPDMGNGGYDVGHYDIRLAFSPGTGAIDATTTIFATATQDLSRFDLDFQGPLTISKLSVNGRNAAFTRSGAQELVITPPYGLRKGSPFVVSVSYAGVPQKIDDPALGVSGWVATKDGAVALNQPIGAATYYPVNDTTDDKATYTQTITVPAGLTVLANGEPGPTTTHDHQTTFRWSMNRPMASELSMLAIGNYDVTRGVAAGGLPNITAIGQSIDTEPGQGKVFNETTAQIVQWESSMYGQYPFDSTGGILADVGVGYALETQSRPVYDQDTSDVDGDLLAHELGHQWFGDSLTPVHWSDIWLNEGFATYSEWLYQEKFNNVPVQETFAKAYADEKDWSGKVADPGRDHIFDDLVYNRGAMALQALRTKIGDRAFFDVLKQWPAANRYGTVSTRQFIQFVERLTGRNLDSFFQTWLYQPGKPRLTR</sequence>
<comment type="caution">
    <text evidence="16">The sequence shown here is derived from an EMBL/GenBank/DDBJ whole genome shotgun (WGS) entry which is preliminary data.</text>
</comment>
<dbReference type="EC" id="3.4.11.2" evidence="4"/>
<evidence type="ECO:0000256" key="8">
    <source>
        <dbReference type="ARBA" id="ARBA00022801"/>
    </source>
</evidence>
<dbReference type="InterPro" id="IPR014782">
    <property type="entry name" value="Peptidase_M1_dom"/>
</dbReference>
<feature type="domain" description="Aminopeptidase N-like N-terminal" evidence="15">
    <location>
        <begin position="63"/>
        <end position="233"/>
    </location>
</feature>
<dbReference type="Proteomes" id="UP000649955">
    <property type="component" value="Unassembled WGS sequence"/>
</dbReference>
<name>A0ABQ3KMK3_9PSEU</name>
<accession>A0ABQ3KMK3</accession>
<gene>
    <name evidence="16" type="ORF">GCM10017567_59150</name>
</gene>
<keyword evidence="8" id="KW-0378">Hydrolase</keyword>
<evidence type="ECO:0000313" key="16">
    <source>
        <dbReference type="EMBL" id="GHG31227.1"/>
    </source>
</evidence>
<evidence type="ECO:0000256" key="1">
    <source>
        <dbReference type="ARBA" id="ARBA00000098"/>
    </source>
</evidence>
<dbReference type="RefSeq" id="WP_229902984.1">
    <property type="nucleotide sequence ID" value="NZ_BNAW01000032.1"/>
</dbReference>
<proteinExistence type="inferred from homology"/>
<feature type="signal peptide" evidence="13">
    <location>
        <begin position="1"/>
        <end position="23"/>
    </location>
</feature>
<evidence type="ECO:0000256" key="7">
    <source>
        <dbReference type="ARBA" id="ARBA00022723"/>
    </source>
</evidence>
<keyword evidence="13" id="KW-0732">Signal</keyword>
<evidence type="ECO:0000256" key="13">
    <source>
        <dbReference type="SAM" id="SignalP"/>
    </source>
</evidence>
<dbReference type="InterPro" id="IPR027268">
    <property type="entry name" value="Peptidase_M4/M1_CTD_sf"/>
</dbReference>
<evidence type="ECO:0000259" key="14">
    <source>
        <dbReference type="Pfam" id="PF01433"/>
    </source>
</evidence>
<evidence type="ECO:0000313" key="17">
    <source>
        <dbReference type="Proteomes" id="UP000649955"/>
    </source>
</evidence>
<evidence type="ECO:0000256" key="3">
    <source>
        <dbReference type="ARBA" id="ARBA00010136"/>
    </source>
</evidence>
<dbReference type="SUPFAM" id="SSF55486">
    <property type="entry name" value="Metalloproteases ('zincins'), catalytic domain"/>
    <property type="match status" value="1"/>
</dbReference>
<dbReference type="CDD" id="cd09603">
    <property type="entry name" value="M1_APN_like"/>
    <property type="match status" value="1"/>
</dbReference>
<evidence type="ECO:0000256" key="10">
    <source>
        <dbReference type="ARBA" id="ARBA00023049"/>
    </source>
</evidence>
<dbReference type="SUPFAM" id="SSF63737">
    <property type="entry name" value="Leukotriene A4 hydrolase N-terminal domain"/>
    <property type="match status" value="1"/>
</dbReference>
<dbReference type="InterPro" id="IPR042097">
    <property type="entry name" value="Aminopeptidase_N-like_N_sf"/>
</dbReference>
<dbReference type="PANTHER" id="PTHR11533:SF297">
    <property type="entry name" value="AMINOPEPTIDASE N"/>
    <property type="match status" value="1"/>
</dbReference>
<comment type="catalytic activity">
    <reaction evidence="1">
        <text>Release of an N-terminal amino acid, Xaa-|-Yaa- from a peptide, amide or arylamide. Xaa is preferably Ala, but may be most amino acids including Pro (slow action). When a terminal hydrophobic residue is followed by a prolyl residue, the two may be released as an intact Xaa-Pro dipeptide.</text>
        <dbReference type="EC" id="3.4.11.2"/>
    </reaction>
</comment>
<protein>
    <recommendedName>
        <fullName evidence="5">Aminopeptidase N</fullName>
        <ecNumber evidence="4">3.4.11.2</ecNumber>
    </recommendedName>
    <alternativeName>
        <fullName evidence="11">Alanine aminopeptidase</fullName>
    </alternativeName>
    <alternativeName>
        <fullName evidence="12">Lysyl aminopeptidase</fullName>
    </alternativeName>
</protein>
<evidence type="ECO:0000256" key="12">
    <source>
        <dbReference type="ARBA" id="ARBA00031533"/>
    </source>
</evidence>
<dbReference type="Pfam" id="PF01433">
    <property type="entry name" value="Peptidase_M1"/>
    <property type="match status" value="1"/>
</dbReference>
<dbReference type="Gene3D" id="2.60.40.1730">
    <property type="entry name" value="tricorn interacting facor f3 domain"/>
    <property type="match status" value="1"/>
</dbReference>